<protein>
    <submittedName>
        <fullName evidence="1">Cytosolic protein</fullName>
    </submittedName>
</protein>
<dbReference type="SUPFAM" id="SSF51556">
    <property type="entry name" value="Metallo-dependent hydrolases"/>
    <property type="match status" value="1"/>
</dbReference>
<dbReference type="PIRSF" id="PIRSF021898">
    <property type="entry name" value="UCP021898"/>
    <property type="match status" value="1"/>
</dbReference>
<keyword evidence="4" id="KW-1185">Reference proteome</keyword>
<evidence type="ECO:0000313" key="3">
    <source>
        <dbReference type="Proteomes" id="UP000286928"/>
    </source>
</evidence>
<name>A0A430S770_THESC</name>
<reference evidence="2" key="1">
    <citation type="submission" date="2017-10" db="EMBL/GenBank/DDBJ databases">
        <authorList>
            <person name="Wilpiszeski R.L."/>
            <person name="Zhidan Z."/>
            <person name="House C.H."/>
        </authorList>
    </citation>
    <scope>NUCLEOTIDE SEQUENCE</scope>
    <source>
        <strain evidence="2">12_S12</strain>
    </source>
</reference>
<comment type="caution">
    <text evidence="1">The sequence shown here is derived from an EMBL/GenBank/DDBJ whole genome shotgun (WGS) entry which is preliminary data.</text>
</comment>
<accession>A0A430S770</accession>
<dbReference type="Proteomes" id="UP000286928">
    <property type="component" value="Unassembled WGS sequence"/>
</dbReference>
<organism evidence="1 3">
    <name type="scientific">Thermus scotoductus</name>
    <dbReference type="NCBI Taxonomy" id="37636"/>
    <lineage>
        <taxon>Bacteria</taxon>
        <taxon>Thermotogati</taxon>
        <taxon>Deinococcota</taxon>
        <taxon>Deinococci</taxon>
        <taxon>Thermales</taxon>
        <taxon>Thermaceae</taxon>
        <taxon>Thermus</taxon>
    </lineage>
</organism>
<evidence type="ECO:0000313" key="4">
    <source>
        <dbReference type="Proteomes" id="UP000287962"/>
    </source>
</evidence>
<dbReference type="InterPro" id="IPR046249">
    <property type="entry name" value="DUF6282"/>
</dbReference>
<dbReference type="EMBL" id="PEMD01000276">
    <property type="protein sequence ID" value="RTH31226.1"/>
    <property type="molecule type" value="Genomic_DNA"/>
</dbReference>
<dbReference type="AlphaFoldDB" id="A0A430S770"/>
<dbReference type="InterPro" id="IPR016797">
    <property type="entry name" value="UCP021898"/>
</dbReference>
<dbReference type="Pfam" id="PF19799">
    <property type="entry name" value="DUF6282"/>
    <property type="match status" value="1"/>
</dbReference>
<dbReference type="InterPro" id="IPR032466">
    <property type="entry name" value="Metal_Hydrolase"/>
</dbReference>
<dbReference type="RefSeq" id="WP_039457490.1">
    <property type="nucleotide sequence ID" value="NZ_PELO01000326.1"/>
</dbReference>
<evidence type="ECO:0000313" key="1">
    <source>
        <dbReference type="EMBL" id="RTH31226.1"/>
    </source>
</evidence>
<gene>
    <name evidence="2" type="ORF">CSW25_13235</name>
    <name evidence="1" type="ORF">CSW33_08545</name>
</gene>
<dbReference type="Proteomes" id="UP000287962">
    <property type="component" value="Unassembled WGS sequence"/>
</dbReference>
<dbReference type="EMBL" id="PEML01000330">
    <property type="protein sequence ID" value="RTI04232.1"/>
    <property type="molecule type" value="Genomic_DNA"/>
</dbReference>
<sequence>MRATERAWALVQGAFDLHVHVGPDLLPRKTDDLSLAQRFRERGLKGFVLKSHFAPTAERAQMVRMAVPGVEALGALVLNHGVGGLNPVAVEMAARAGARFLWFPTVDAANEVAHLHRLPPEKRPQWARLMEGLREEGLLPPPISVLDGQGRLRGEARAVLKVAARHGLVVATGHLSREEIVKVVEAALEEGVRHVVVTHPDYPTQDLSPADQRHLADQGAHLERCFVPFYTGKVPWERLFAVLREVGVERSFLSTDLGQPQNPPVEEGLALFAEKLLEAGFSEEEVHHMAVAVPTLLAGGRE</sequence>
<proteinExistence type="predicted"/>
<reference evidence="3 4" key="2">
    <citation type="journal article" date="2019" name="Extremophiles">
        <title>Biogeography of thermophiles and predominance of Thermus scotoductus in domestic water heaters.</title>
        <authorList>
            <person name="Wilpiszeski R.L."/>
            <person name="Zhang Z."/>
            <person name="House C.H."/>
        </authorList>
    </citation>
    <scope>NUCLEOTIDE SEQUENCE [LARGE SCALE GENOMIC DNA]</scope>
    <source>
        <strain evidence="2 4">12_S12</strain>
        <strain evidence="1 3">20_S20</strain>
    </source>
</reference>
<dbReference type="Gene3D" id="3.20.20.140">
    <property type="entry name" value="Metal-dependent hydrolases"/>
    <property type="match status" value="1"/>
</dbReference>
<evidence type="ECO:0000313" key="2">
    <source>
        <dbReference type="EMBL" id="RTI04232.1"/>
    </source>
</evidence>